<dbReference type="Gene3D" id="3.40.50.1820">
    <property type="entry name" value="alpha/beta hydrolase"/>
    <property type="match status" value="1"/>
</dbReference>
<accession>A0A3B0C640</accession>
<dbReference type="GO" id="GO:0016787">
    <property type="term" value="F:hydrolase activity"/>
    <property type="evidence" value="ECO:0007669"/>
    <property type="project" value="UniProtKB-KW"/>
</dbReference>
<dbReference type="InterPro" id="IPR000073">
    <property type="entry name" value="AB_hydrolase_1"/>
</dbReference>
<dbReference type="RefSeq" id="WP_120712917.1">
    <property type="nucleotide sequence ID" value="NZ_RBCJ01000003.1"/>
</dbReference>
<keyword evidence="1" id="KW-1133">Transmembrane helix</keyword>
<dbReference type="PANTHER" id="PTHR45763:SF46">
    <property type="entry name" value="AB HYDROLASE-1 DOMAIN-CONTAINING PROTEIN"/>
    <property type="match status" value="1"/>
</dbReference>
<dbReference type="Proteomes" id="UP000276603">
    <property type="component" value="Unassembled WGS sequence"/>
</dbReference>
<evidence type="ECO:0000256" key="1">
    <source>
        <dbReference type="SAM" id="Phobius"/>
    </source>
</evidence>
<organism evidence="3 4">
    <name type="scientific">Ulvibacterium marinum</name>
    <dbReference type="NCBI Taxonomy" id="2419782"/>
    <lineage>
        <taxon>Bacteria</taxon>
        <taxon>Pseudomonadati</taxon>
        <taxon>Bacteroidota</taxon>
        <taxon>Flavobacteriia</taxon>
        <taxon>Flavobacteriales</taxon>
        <taxon>Flavobacteriaceae</taxon>
        <taxon>Ulvibacterium</taxon>
    </lineage>
</organism>
<dbReference type="Pfam" id="PF00561">
    <property type="entry name" value="Abhydrolase_1"/>
    <property type="match status" value="1"/>
</dbReference>
<feature type="transmembrane region" description="Helical" evidence="1">
    <location>
        <begin position="7"/>
        <end position="29"/>
    </location>
</feature>
<protein>
    <submittedName>
        <fullName evidence="3">Alpha/beta hydrolase</fullName>
    </submittedName>
</protein>
<keyword evidence="1" id="KW-0472">Membrane</keyword>
<dbReference type="OrthoDB" id="9773293at2"/>
<evidence type="ECO:0000313" key="4">
    <source>
        <dbReference type="Proteomes" id="UP000276603"/>
    </source>
</evidence>
<keyword evidence="1" id="KW-0812">Transmembrane</keyword>
<dbReference type="PANTHER" id="PTHR45763">
    <property type="entry name" value="HYDROLASE, ALPHA/BETA FOLD FAMILY PROTEIN, EXPRESSED-RELATED"/>
    <property type="match status" value="1"/>
</dbReference>
<gene>
    <name evidence="3" type="ORF">D7Z94_17870</name>
</gene>
<sequence length="348" mass="39460">MKRKLKIALIVITTIILLLPIFGYVYLFLLPVSASSLIVSSQISEGNTMVKSGMATDNKLILKDGRTLGYAEYGDPLGFPIFYFHGGQESRLSSAFMHSTAQNMGIRIIAPDRPGIGLSSFKKNRTFLDWPRDVTELADHLQLKKFSVFGLSGGSPHVLACAHEIPNRIHKSAIVCGAAPYNYKGSLKDMWPPVKFIHWLASRKNDNGLRKVILNDIKTLLKKPESRLKQFQNYLPLPDREIMTQRPEYGWEFIDGSVEAYKNGIDGVVQEWKLYVNDWGFRIKDINAPILLWYGTEDKMSPYHRGIHLDSELINSKLQVLENEGHFSLIRNHLGKILHELEGTLPIE</sequence>
<feature type="domain" description="AB hydrolase-1" evidence="2">
    <location>
        <begin position="80"/>
        <end position="330"/>
    </location>
</feature>
<proteinExistence type="predicted"/>
<keyword evidence="3" id="KW-0378">Hydrolase</keyword>
<reference evidence="3 4" key="1">
    <citation type="submission" date="2018-10" db="EMBL/GenBank/DDBJ databases">
        <title>Ulvibacterium marinum gen. nov., sp. nov., a novel marine bacterium of the family Flavobacteriaceae, isolated from a culture of the green alga Ulva prolifera.</title>
        <authorList>
            <person name="Zhang Z."/>
        </authorList>
    </citation>
    <scope>NUCLEOTIDE SEQUENCE [LARGE SCALE GENOMIC DNA]</scope>
    <source>
        <strain evidence="3 4">CCMM003</strain>
    </source>
</reference>
<dbReference type="InterPro" id="IPR029058">
    <property type="entry name" value="AB_hydrolase_fold"/>
</dbReference>
<name>A0A3B0C640_9FLAO</name>
<evidence type="ECO:0000313" key="3">
    <source>
        <dbReference type="EMBL" id="RKN80108.1"/>
    </source>
</evidence>
<keyword evidence="4" id="KW-1185">Reference proteome</keyword>
<dbReference type="SUPFAM" id="SSF53474">
    <property type="entry name" value="alpha/beta-Hydrolases"/>
    <property type="match status" value="1"/>
</dbReference>
<dbReference type="AlphaFoldDB" id="A0A3B0C640"/>
<dbReference type="EMBL" id="RBCJ01000003">
    <property type="protein sequence ID" value="RKN80108.1"/>
    <property type="molecule type" value="Genomic_DNA"/>
</dbReference>
<comment type="caution">
    <text evidence="3">The sequence shown here is derived from an EMBL/GenBank/DDBJ whole genome shotgun (WGS) entry which is preliminary data.</text>
</comment>
<evidence type="ECO:0000259" key="2">
    <source>
        <dbReference type="Pfam" id="PF00561"/>
    </source>
</evidence>